<dbReference type="AlphaFoldDB" id="A0A0D2FWG5"/>
<dbReference type="Pfam" id="PF04931">
    <property type="entry name" value="DNA_pol_phi"/>
    <property type="match status" value="1"/>
</dbReference>
<evidence type="ECO:0000313" key="6">
    <source>
        <dbReference type="EMBL" id="KIX06507.1"/>
    </source>
</evidence>
<dbReference type="PANTHER" id="PTHR13213:SF2">
    <property type="entry name" value="MYB-BINDING PROTEIN 1A"/>
    <property type="match status" value="1"/>
</dbReference>
<dbReference type="RefSeq" id="XP_013273643.1">
    <property type="nucleotide sequence ID" value="XM_013418189.1"/>
</dbReference>
<gene>
    <name evidence="6" type="ORF">Z518_04483</name>
</gene>
<keyword evidence="4" id="KW-0175">Coiled coil</keyword>
<comment type="subcellular location">
    <subcellularLocation>
        <location evidence="1">Nucleus</location>
    </subcellularLocation>
</comment>
<feature type="region of interest" description="Disordered" evidence="5">
    <location>
        <begin position="751"/>
        <end position="822"/>
    </location>
</feature>
<dbReference type="GO" id="GO:0005730">
    <property type="term" value="C:nucleolus"/>
    <property type="evidence" value="ECO:0007669"/>
    <property type="project" value="InterPro"/>
</dbReference>
<evidence type="ECO:0008006" key="8">
    <source>
        <dbReference type="Google" id="ProtNLM"/>
    </source>
</evidence>
<evidence type="ECO:0000256" key="3">
    <source>
        <dbReference type="ARBA" id="ARBA00023242"/>
    </source>
</evidence>
<proteinExistence type="inferred from homology"/>
<evidence type="ECO:0000256" key="1">
    <source>
        <dbReference type="ARBA" id="ARBA00004123"/>
    </source>
</evidence>
<dbReference type="InterPro" id="IPR016024">
    <property type="entry name" value="ARM-type_fold"/>
</dbReference>
<feature type="compositionally biased region" description="Low complexity" evidence="5">
    <location>
        <begin position="781"/>
        <end position="800"/>
    </location>
</feature>
<dbReference type="GeneID" id="25292554"/>
<keyword evidence="3" id="KW-0539">Nucleus</keyword>
<reference evidence="6 7" key="1">
    <citation type="submission" date="2015-01" db="EMBL/GenBank/DDBJ databases">
        <title>The Genome Sequence of Rhinocladiella mackenzie CBS 650.93.</title>
        <authorList>
            <consortium name="The Broad Institute Genomics Platform"/>
            <person name="Cuomo C."/>
            <person name="de Hoog S."/>
            <person name="Gorbushina A."/>
            <person name="Stielow B."/>
            <person name="Teixiera M."/>
            <person name="Abouelleil A."/>
            <person name="Chapman S.B."/>
            <person name="Priest M."/>
            <person name="Young S.K."/>
            <person name="Wortman J."/>
            <person name="Nusbaum C."/>
            <person name="Birren B."/>
        </authorList>
    </citation>
    <scope>NUCLEOTIDE SEQUENCE [LARGE SCALE GENOMIC DNA]</scope>
    <source>
        <strain evidence="6 7">CBS 650.93</strain>
    </source>
</reference>
<feature type="compositionally biased region" description="Acidic residues" evidence="5">
    <location>
        <begin position="801"/>
        <end position="822"/>
    </location>
</feature>
<dbReference type="HOGENOM" id="CLU_005212_1_0_1"/>
<evidence type="ECO:0000256" key="5">
    <source>
        <dbReference type="SAM" id="MobiDB-lite"/>
    </source>
</evidence>
<dbReference type="GO" id="GO:0006355">
    <property type="term" value="P:regulation of DNA-templated transcription"/>
    <property type="evidence" value="ECO:0007669"/>
    <property type="project" value="InterPro"/>
</dbReference>
<keyword evidence="7" id="KW-1185">Reference proteome</keyword>
<evidence type="ECO:0000313" key="7">
    <source>
        <dbReference type="Proteomes" id="UP000053617"/>
    </source>
</evidence>
<accession>A0A0D2FWG5</accession>
<name>A0A0D2FWG5_9EURO</name>
<dbReference type="Proteomes" id="UP000053617">
    <property type="component" value="Unassembled WGS sequence"/>
</dbReference>
<feature type="coiled-coil region" evidence="4">
    <location>
        <begin position="875"/>
        <end position="902"/>
    </location>
</feature>
<dbReference type="STRING" id="1442369.A0A0D2FWG5"/>
<comment type="similarity">
    <text evidence="2">Belongs to the MYBBP1A family.</text>
</comment>
<dbReference type="SUPFAM" id="SSF48371">
    <property type="entry name" value="ARM repeat"/>
    <property type="match status" value="1"/>
</dbReference>
<dbReference type="VEuPathDB" id="FungiDB:Z518_04483"/>
<organism evidence="6 7">
    <name type="scientific">Rhinocladiella mackenziei CBS 650.93</name>
    <dbReference type="NCBI Taxonomy" id="1442369"/>
    <lineage>
        <taxon>Eukaryota</taxon>
        <taxon>Fungi</taxon>
        <taxon>Dikarya</taxon>
        <taxon>Ascomycota</taxon>
        <taxon>Pezizomycotina</taxon>
        <taxon>Eurotiomycetes</taxon>
        <taxon>Chaetothyriomycetidae</taxon>
        <taxon>Chaetothyriales</taxon>
        <taxon>Herpotrichiellaceae</taxon>
        <taxon>Rhinocladiella</taxon>
    </lineage>
</organism>
<protein>
    <recommendedName>
        <fullName evidence="8">DNA polymerase V</fullName>
    </recommendedName>
</protein>
<sequence>MSKKRKREVDVELVKVYEELTDNDENIRLKAAHTLVSKIFKPGVTNDEQTITILTRLFRGLCSSRKAARLGFSVALTELLSQVSLDSTGSTNPNLSLSAIIDIFEAQTTPEGGASGQDERDHYFGRVFGADAVLKSGVLFKTSEPTQWKRLLNLICGVATKKPWLRQECGWVLFVCITSDHRKDVLSNFAVMTIETLAENKLIRTPEGVAIWLAATRGSPQSPKPKSMWKNGDPLAKSDVHVLASILKDARTQPDQTDADSEAQGSARWSANLHFAWDIVLSEVCRETHAKRLDTGNGRNETSKSVTRVPFDLFWRVVVDEGLFSPSSSTERKAWGFSIWRKAFETCPRDLLRYTFTPQATSCLVNSLKSSERFLQKCALRASQIFHTGLTASDADAPDQGLTGACFRTLLESVSYGDFDHITKSKTIQSLIDIDDLKVLRAISLTLAFLARKSIPEEDDKSLLARQRTLIALQSKVVFASFRRMENKEPTDEAALDHDGTQVARTILSAWIRGVCTLPSPGISKPGDFCFKPELLPEAREFVRERLALGFEQALKLGAMGCGVLQTTVFEIRLLEKDHESMSIVFESDIKGLVQEAWRRLTKITTSFGKQQPIAGDQSVPQNIGAKAEQIPRYEGFPTLSDGLYLLYCLVLFQIYTGETDAVQILQDLLECHDRWHASREEKLSTGEHLDSSEAIVEILLSFASRPSKFLRRITIQIFEAFARQMTSNGLHSLCRILAAKENTQGQQEIFQVEDINMDGAEESRTNSGEEEIDSDVEVGSASSAEDTSSENSASTSESSNVDDDSEEDTGSSEREEDDDELAVFDAALASALGTRRLDENDLAAGLGASDSSTDADMDDDEMMELDSKLAEVFRARNEQQSKNKKKEAKEAKEVVVNFKNRVLDLVESYLKHQQQNLLTIDLIVPLLTLARTTSTKQLAERACNILQQFCSRCKGSNIPRLGSQIDHATEVLRSIHEEAGLESSNAHSHMTSQTSLLVVKVLVNAHPDNVKTAVGIYMATRVKQLTKKDCRVRAGFFTDWNNWCQTAREKLAQ</sequence>
<evidence type="ECO:0000256" key="4">
    <source>
        <dbReference type="SAM" id="Coils"/>
    </source>
</evidence>
<dbReference type="PANTHER" id="PTHR13213">
    <property type="entry name" value="MYB-BINDING PROTEIN 1A FAMILY MEMBER"/>
    <property type="match status" value="1"/>
</dbReference>
<dbReference type="InterPro" id="IPR007015">
    <property type="entry name" value="DNA_pol_V/MYBBP1A"/>
</dbReference>
<dbReference type="OrthoDB" id="342531at2759"/>
<dbReference type="GO" id="GO:0000182">
    <property type="term" value="F:rDNA binding"/>
    <property type="evidence" value="ECO:0007669"/>
    <property type="project" value="TreeGrafter"/>
</dbReference>
<evidence type="ECO:0000256" key="2">
    <source>
        <dbReference type="ARBA" id="ARBA00006809"/>
    </source>
</evidence>
<dbReference type="EMBL" id="KN847477">
    <property type="protein sequence ID" value="KIX06507.1"/>
    <property type="molecule type" value="Genomic_DNA"/>
</dbReference>